<sequence>MKVVLCLAALVLVVSAQRQPPSEALEAACGTLERRECLSRVRRCVNLRRGSEDAQSNRDTILACARENNIRPIQIAAALRAAGGKEEIFDKLDASQETIDNMRICVLQSKGLADENGNINGELMSAQIEEKLRANLEGSPDVLDVMLNALASCTLPATVSADENGNINGELLSAQIEEKLRANLEGSPDVLDVLLNALASCTLPATVSEAPDFRKCLAVECIQNLPSEN</sequence>
<reference evidence="2 3" key="2">
    <citation type="submission" date="2019-01" db="EMBL/GenBank/DDBJ databases">
        <title>The decoding of complex shrimp genome reveals the adaptation for benthos swimmer, frequently molting mechanism and breeding impact on genome.</title>
        <authorList>
            <person name="Sun Y."/>
            <person name="Gao Y."/>
            <person name="Yu Y."/>
        </authorList>
    </citation>
    <scope>NUCLEOTIDE SEQUENCE [LARGE SCALE GENOMIC DNA]</scope>
    <source>
        <tissue evidence="2">Muscle</tissue>
    </source>
</reference>
<dbReference type="Proteomes" id="UP000283509">
    <property type="component" value="Unassembled WGS sequence"/>
</dbReference>
<dbReference type="EMBL" id="QCYY01002576">
    <property type="protein sequence ID" value="ROT69324.1"/>
    <property type="molecule type" value="Genomic_DNA"/>
</dbReference>
<name>A0A3R7NXA3_PENVA</name>
<feature type="signal peptide" evidence="1">
    <location>
        <begin position="1"/>
        <end position="16"/>
    </location>
</feature>
<keyword evidence="1" id="KW-0732">Signal</keyword>
<reference evidence="2 3" key="1">
    <citation type="submission" date="2018-04" db="EMBL/GenBank/DDBJ databases">
        <authorList>
            <person name="Zhang X."/>
            <person name="Yuan J."/>
            <person name="Li F."/>
            <person name="Xiang J."/>
        </authorList>
    </citation>
    <scope>NUCLEOTIDE SEQUENCE [LARGE SCALE GENOMIC DNA]</scope>
    <source>
        <tissue evidence="2">Muscle</tissue>
    </source>
</reference>
<evidence type="ECO:0000313" key="2">
    <source>
        <dbReference type="EMBL" id="ROT69324.1"/>
    </source>
</evidence>
<feature type="chain" id="PRO_5018562429" evidence="1">
    <location>
        <begin position="17"/>
        <end position="229"/>
    </location>
</feature>
<evidence type="ECO:0000256" key="1">
    <source>
        <dbReference type="SAM" id="SignalP"/>
    </source>
</evidence>
<organism evidence="2 3">
    <name type="scientific">Penaeus vannamei</name>
    <name type="common">Whiteleg shrimp</name>
    <name type="synonym">Litopenaeus vannamei</name>
    <dbReference type="NCBI Taxonomy" id="6689"/>
    <lineage>
        <taxon>Eukaryota</taxon>
        <taxon>Metazoa</taxon>
        <taxon>Ecdysozoa</taxon>
        <taxon>Arthropoda</taxon>
        <taxon>Crustacea</taxon>
        <taxon>Multicrustacea</taxon>
        <taxon>Malacostraca</taxon>
        <taxon>Eumalacostraca</taxon>
        <taxon>Eucarida</taxon>
        <taxon>Decapoda</taxon>
        <taxon>Dendrobranchiata</taxon>
        <taxon>Penaeoidea</taxon>
        <taxon>Penaeidae</taxon>
        <taxon>Penaeus</taxon>
    </lineage>
</organism>
<keyword evidence="3" id="KW-1185">Reference proteome</keyword>
<evidence type="ECO:0000313" key="3">
    <source>
        <dbReference type="Proteomes" id="UP000283509"/>
    </source>
</evidence>
<dbReference type="AlphaFoldDB" id="A0A3R7NXA3"/>
<dbReference type="OrthoDB" id="6357703at2759"/>
<comment type="caution">
    <text evidence="2">The sequence shown here is derived from an EMBL/GenBank/DDBJ whole genome shotgun (WGS) entry which is preliminary data.</text>
</comment>
<accession>A0A3R7NXA3</accession>
<protein>
    <submittedName>
        <fullName evidence="2">Uncharacterized protein</fullName>
    </submittedName>
</protein>
<proteinExistence type="predicted"/>
<gene>
    <name evidence="2" type="ORF">C7M84_012472</name>
</gene>